<dbReference type="CDD" id="cd00067">
    <property type="entry name" value="GAL4"/>
    <property type="match status" value="1"/>
</dbReference>
<dbReference type="GO" id="GO:0008270">
    <property type="term" value="F:zinc ion binding"/>
    <property type="evidence" value="ECO:0007669"/>
    <property type="project" value="InterPro"/>
</dbReference>
<dbReference type="InterPro" id="IPR001138">
    <property type="entry name" value="Zn2Cys6_DnaBD"/>
</dbReference>
<dbReference type="PROSITE" id="PS50048">
    <property type="entry name" value="ZN2_CY6_FUNGAL_2"/>
    <property type="match status" value="1"/>
</dbReference>
<sequence length="680" mass="76498">MSDYVPITPKPAQDSHDAGSASTDGIDHKRRRVGVSIACNDCRRKKVRCDGRRPVCSGCENTQIKCVYRDDSGLSDESQSLLLEVFRTLNSLPDDQVLERVRSLKREIDPSAILSNLRGRAITLPHANSSGESAMMSDVFQTMELGPQFPNAYPTIPVLDLETLGDATYQQLVQATKRDSDTGHAGGHARPLCDSRLANLNISDWTNVSVNNSYAARAISLYLETDHPLLGFFEPNGFVSDLATGKTDYCSRMLVNALLYWACVSPRSLYCAQDPESGSLALSFCSEAESLWETERNNDSVMNLAAVQFMTLGYLGQGRDHAVLAYLNEASQMAVHMGLFGVAGNYKQQEISSLHEPARSAQLYAAWGSFNWITHMSLFYRQPGLQCPKIPPRLPIPGNPEIHQPLSDNPGTSETDPDPPYMGGVFPYLCQFWSILHELALLYRSKGPLKGDRRTLCFAEFKFRELLAWSNRLPSRLSRNDKSPHYVQILHIWLHAAILDLFRFSMTSDLKSLHLRTFTSPYSTPETVCIASARQLKQLVINYRLNFTSSSYTILWHTALTYLANAILQNPKEENWFFYFLLCVYGYERLRPCWRVTQAISTALISMALRKGDITSPTARQLLSDISDNKSYQLDGDVRATFMMDLELATSDPESASVERMAQDFDQNLLLQQYTNIFDR</sequence>
<name>A0A2T4AYZ9_9HYPO</name>
<dbReference type="OrthoDB" id="10261408at2759"/>
<accession>A0A2T4AYZ9</accession>
<dbReference type="SMART" id="SM00066">
    <property type="entry name" value="GAL4"/>
    <property type="match status" value="1"/>
</dbReference>
<evidence type="ECO:0000313" key="4">
    <source>
        <dbReference type="EMBL" id="PTB62295.1"/>
    </source>
</evidence>
<evidence type="ECO:0000256" key="1">
    <source>
        <dbReference type="ARBA" id="ARBA00023242"/>
    </source>
</evidence>
<gene>
    <name evidence="4" type="ORF">BBK36DRAFT_1186116</name>
</gene>
<feature type="domain" description="Zn(2)-C6 fungal-type" evidence="3">
    <location>
        <begin position="38"/>
        <end position="68"/>
    </location>
</feature>
<dbReference type="Proteomes" id="UP000241546">
    <property type="component" value="Unassembled WGS sequence"/>
</dbReference>
<reference evidence="5" key="1">
    <citation type="submission" date="2016-07" db="EMBL/GenBank/DDBJ databases">
        <title>Multiple horizontal gene transfer events from other fungi enriched the ability of initially mycotrophic Trichoderma (Ascomycota) to feed on dead plant biomass.</title>
        <authorList>
            <consortium name="DOE Joint Genome Institute"/>
            <person name="Atanasova L."/>
            <person name="Chenthamara K."/>
            <person name="Zhang J."/>
            <person name="Grujic M."/>
            <person name="Henrissat B."/>
            <person name="Kuo A."/>
            <person name="Aerts A."/>
            <person name="Salamov A."/>
            <person name="Lipzen A."/>
            <person name="Labutti K."/>
            <person name="Barry K."/>
            <person name="Miao Y."/>
            <person name="Rahimi M.J."/>
            <person name="Shen Q."/>
            <person name="Grigoriev I.V."/>
            <person name="Kubicek C.P."/>
            <person name="Druzhinina I.S."/>
        </authorList>
    </citation>
    <scope>NUCLEOTIDE SEQUENCE [LARGE SCALE GENOMIC DNA]</scope>
    <source>
        <strain evidence="5">TUCIM 6016</strain>
    </source>
</reference>
<dbReference type="PANTHER" id="PTHR47256:SF1">
    <property type="entry name" value="ZN(II)2CYS6 TRANSCRIPTION FACTOR (EUROFUNG)"/>
    <property type="match status" value="1"/>
</dbReference>
<feature type="region of interest" description="Disordered" evidence="2">
    <location>
        <begin position="1"/>
        <end position="27"/>
    </location>
</feature>
<dbReference type="RefSeq" id="XP_024745615.1">
    <property type="nucleotide sequence ID" value="XM_024896470.1"/>
</dbReference>
<dbReference type="SUPFAM" id="SSF57701">
    <property type="entry name" value="Zn2/Cys6 DNA-binding domain"/>
    <property type="match status" value="1"/>
</dbReference>
<keyword evidence="1" id="KW-0539">Nucleus</keyword>
<dbReference type="Pfam" id="PF00172">
    <property type="entry name" value="Zn_clus"/>
    <property type="match status" value="1"/>
</dbReference>
<dbReference type="PROSITE" id="PS00463">
    <property type="entry name" value="ZN2_CY6_FUNGAL_1"/>
    <property type="match status" value="1"/>
</dbReference>
<dbReference type="AlphaFoldDB" id="A0A2T4AYZ9"/>
<keyword evidence="5" id="KW-1185">Reference proteome</keyword>
<proteinExistence type="predicted"/>
<evidence type="ECO:0000256" key="2">
    <source>
        <dbReference type="SAM" id="MobiDB-lite"/>
    </source>
</evidence>
<dbReference type="GeneID" id="36604588"/>
<evidence type="ECO:0000259" key="3">
    <source>
        <dbReference type="PROSITE" id="PS50048"/>
    </source>
</evidence>
<feature type="region of interest" description="Disordered" evidence="2">
    <location>
        <begin position="398"/>
        <end position="417"/>
    </location>
</feature>
<dbReference type="CDD" id="cd12148">
    <property type="entry name" value="fungal_TF_MHR"/>
    <property type="match status" value="1"/>
</dbReference>
<evidence type="ECO:0000313" key="5">
    <source>
        <dbReference type="Proteomes" id="UP000241546"/>
    </source>
</evidence>
<dbReference type="EMBL" id="KZ680224">
    <property type="protein sequence ID" value="PTB62295.1"/>
    <property type="molecule type" value="Genomic_DNA"/>
</dbReference>
<dbReference type="InterPro" id="IPR053187">
    <property type="entry name" value="Notoamide_regulator"/>
</dbReference>
<organism evidence="4 5">
    <name type="scientific">Trichoderma citrinoviride</name>
    <dbReference type="NCBI Taxonomy" id="58853"/>
    <lineage>
        <taxon>Eukaryota</taxon>
        <taxon>Fungi</taxon>
        <taxon>Dikarya</taxon>
        <taxon>Ascomycota</taxon>
        <taxon>Pezizomycotina</taxon>
        <taxon>Sordariomycetes</taxon>
        <taxon>Hypocreomycetidae</taxon>
        <taxon>Hypocreales</taxon>
        <taxon>Hypocreaceae</taxon>
        <taxon>Trichoderma</taxon>
    </lineage>
</organism>
<protein>
    <submittedName>
        <fullName evidence="4">N-terminal fungal transcription regulatory domain-containing protein</fullName>
    </submittedName>
</protein>
<dbReference type="InterPro" id="IPR036864">
    <property type="entry name" value="Zn2-C6_fun-type_DNA-bd_sf"/>
</dbReference>
<dbReference type="GO" id="GO:0000981">
    <property type="term" value="F:DNA-binding transcription factor activity, RNA polymerase II-specific"/>
    <property type="evidence" value="ECO:0007669"/>
    <property type="project" value="InterPro"/>
</dbReference>
<dbReference type="PANTHER" id="PTHR47256">
    <property type="entry name" value="ZN(II)2CYS6 TRANSCRIPTION FACTOR (EUROFUNG)-RELATED"/>
    <property type="match status" value="1"/>
</dbReference>
<dbReference type="Gene3D" id="4.10.240.10">
    <property type="entry name" value="Zn(2)-C6 fungal-type DNA-binding domain"/>
    <property type="match status" value="1"/>
</dbReference>